<dbReference type="Proteomes" id="UP000813444">
    <property type="component" value="Unassembled WGS sequence"/>
</dbReference>
<name>A0A8K0WKP1_9HYPO</name>
<comment type="caution">
    <text evidence="2">The sequence shown here is derived from an EMBL/GenBank/DDBJ whole genome shotgun (WGS) entry which is preliminary data.</text>
</comment>
<dbReference type="InterPro" id="IPR054293">
    <property type="entry name" value="DUF7029"/>
</dbReference>
<evidence type="ECO:0000313" key="2">
    <source>
        <dbReference type="EMBL" id="KAH7304281.1"/>
    </source>
</evidence>
<accession>A0A8K0WKP1</accession>
<sequence length="388" mass="40723">ILLGYGSTDIQAVVQASMKQHAVVLENAAGIQSVSCTDTGMTISFEDAASIDSAASAWPSSDFLAVTYSPETGCNTPDERGFHRVSSITFDNEKLTAVAVSTKSALDKESNDAVIAFDSAAAPAKRDLTASFNADLSGTIVNQTNLKINLDQAAIESQLRIQGQFGFNFLKFKPSQATIDVGFSGATNVNMSASVQGAYSTSVFNYTPFSASVSAFSIPGILDVGPVAQFSVGVEFGVSGELDAALAVRSEIPESSVHLDLLNSDSSSSSGWEPTSSVSSDVDAQVSLQINPFVDLVLAVGVKVFQNAIDLTAGFEAKPQVINAFSAGLDFAYTSESGVTFTKPDGVTCPNGAWFASTFNMNVDGYVGSLYRKTLLNVNAPIFTSQCW</sequence>
<dbReference type="AlphaFoldDB" id="A0A8K0WKP1"/>
<feature type="domain" description="DUF7029" evidence="1">
    <location>
        <begin position="16"/>
        <end position="108"/>
    </location>
</feature>
<dbReference type="EMBL" id="JAGPNK010000024">
    <property type="protein sequence ID" value="KAH7304281.1"/>
    <property type="molecule type" value="Genomic_DNA"/>
</dbReference>
<feature type="non-terminal residue" evidence="2">
    <location>
        <position position="388"/>
    </location>
</feature>
<organism evidence="2 3">
    <name type="scientific">Stachybotrys elegans</name>
    <dbReference type="NCBI Taxonomy" id="80388"/>
    <lineage>
        <taxon>Eukaryota</taxon>
        <taxon>Fungi</taxon>
        <taxon>Dikarya</taxon>
        <taxon>Ascomycota</taxon>
        <taxon>Pezizomycotina</taxon>
        <taxon>Sordariomycetes</taxon>
        <taxon>Hypocreomycetidae</taxon>
        <taxon>Hypocreales</taxon>
        <taxon>Stachybotryaceae</taxon>
        <taxon>Stachybotrys</taxon>
    </lineage>
</organism>
<protein>
    <recommendedName>
        <fullName evidence="1">DUF7029 domain-containing protein</fullName>
    </recommendedName>
</protein>
<keyword evidence="3" id="KW-1185">Reference proteome</keyword>
<dbReference type="OrthoDB" id="160645at2759"/>
<feature type="non-terminal residue" evidence="2">
    <location>
        <position position="1"/>
    </location>
</feature>
<reference evidence="2" key="1">
    <citation type="journal article" date="2021" name="Nat. Commun.">
        <title>Genetic determinants of endophytism in the Arabidopsis root mycobiome.</title>
        <authorList>
            <person name="Mesny F."/>
            <person name="Miyauchi S."/>
            <person name="Thiergart T."/>
            <person name="Pickel B."/>
            <person name="Atanasova L."/>
            <person name="Karlsson M."/>
            <person name="Huettel B."/>
            <person name="Barry K.W."/>
            <person name="Haridas S."/>
            <person name="Chen C."/>
            <person name="Bauer D."/>
            <person name="Andreopoulos W."/>
            <person name="Pangilinan J."/>
            <person name="LaButti K."/>
            <person name="Riley R."/>
            <person name="Lipzen A."/>
            <person name="Clum A."/>
            <person name="Drula E."/>
            <person name="Henrissat B."/>
            <person name="Kohler A."/>
            <person name="Grigoriev I.V."/>
            <person name="Martin F.M."/>
            <person name="Hacquard S."/>
        </authorList>
    </citation>
    <scope>NUCLEOTIDE SEQUENCE</scope>
    <source>
        <strain evidence="2">MPI-CAGE-CH-0235</strain>
    </source>
</reference>
<evidence type="ECO:0000313" key="3">
    <source>
        <dbReference type="Proteomes" id="UP000813444"/>
    </source>
</evidence>
<gene>
    <name evidence="2" type="ORF">B0I35DRAFT_339433</name>
</gene>
<proteinExistence type="predicted"/>
<dbReference type="Pfam" id="PF22974">
    <property type="entry name" value="DUF7029"/>
    <property type="match status" value="1"/>
</dbReference>
<evidence type="ECO:0000259" key="1">
    <source>
        <dbReference type="Pfam" id="PF22974"/>
    </source>
</evidence>